<comment type="caution">
    <text evidence="1">The sequence shown here is derived from an EMBL/GenBank/DDBJ whole genome shotgun (WGS) entry which is preliminary data.</text>
</comment>
<keyword evidence="2" id="KW-1185">Reference proteome</keyword>
<accession>A0AA38HL29</accession>
<proteinExistence type="predicted"/>
<protein>
    <submittedName>
        <fullName evidence="1">Uncharacterized protein</fullName>
    </submittedName>
</protein>
<evidence type="ECO:0000313" key="1">
    <source>
        <dbReference type="EMBL" id="KAJ3639181.1"/>
    </source>
</evidence>
<dbReference type="Proteomes" id="UP001168821">
    <property type="component" value="Unassembled WGS sequence"/>
</dbReference>
<reference evidence="1" key="1">
    <citation type="journal article" date="2023" name="G3 (Bethesda)">
        <title>Whole genome assemblies of Zophobas morio and Tenebrio molitor.</title>
        <authorList>
            <person name="Kaur S."/>
            <person name="Stinson S.A."/>
            <person name="diCenzo G.C."/>
        </authorList>
    </citation>
    <scope>NUCLEOTIDE SEQUENCE</scope>
    <source>
        <strain evidence="1">QUZm001</strain>
    </source>
</reference>
<gene>
    <name evidence="1" type="ORF">Zmor_004051</name>
</gene>
<name>A0AA38HL29_9CUCU</name>
<organism evidence="1 2">
    <name type="scientific">Zophobas morio</name>
    <dbReference type="NCBI Taxonomy" id="2755281"/>
    <lineage>
        <taxon>Eukaryota</taxon>
        <taxon>Metazoa</taxon>
        <taxon>Ecdysozoa</taxon>
        <taxon>Arthropoda</taxon>
        <taxon>Hexapoda</taxon>
        <taxon>Insecta</taxon>
        <taxon>Pterygota</taxon>
        <taxon>Neoptera</taxon>
        <taxon>Endopterygota</taxon>
        <taxon>Coleoptera</taxon>
        <taxon>Polyphaga</taxon>
        <taxon>Cucujiformia</taxon>
        <taxon>Tenebrionidae</taxon>
        <taxon>Zophobas</taxon>
    </lineage>
</organism>
<sequence>MQVLLRELPWHLQAVERRIIYSIKKNKPFPPNKYISEDELQGASLNLKRTIIREKLGRIWCENWAQSEKGRITHSFICAGSDVSAATRGPVVSPLGGLNIDIAAVPPPGTAPRNLQPKVVILG</sequence>
<dbReference type="EMBL" id="JALNTZ010000012">
    <property type="protein sequence ID" value="KAJ3639181.1"/>
    <property type="molecule type" value="Genomic_DNA"/>
</dbReference>
<dbReference type="AlphaFoldDB" id="A0AA38HL29"/>
<evidence type="ECO:0000313" key="2">
    <source>
        <dbReference type="Proteomes" id="UP001168821"/>
    </source>
</evidence>